<dbReference type="InterPro" id="IPR020472">
    <property type="entry name" value="WD40_PAC1"/>
</dbReference>
<dbReference type="Pfam" id="PF00400">
    <property type="entry name" value="WD40"/>
    <property type="match status" value="4"/>
</dbReference>
<keyword evidence="6" id="KW-1185">Reference proteome</keyword>
<dbReference type="PROSITE" id="PS50294">
    <property type="entry name" value="WD_REPEATS_REGION"/>
    <property type="match status" value="1"/>
</dbReference>
<dbReference type="Proteomes" id="UP001265746">
    <property type="component" value="Unassembled WGS sequence"/>
</dbReference>
<dbReference type="PANTHER" id="PTHR22847:SF681">
    <property type="entry name" value="F-BOX PROTEIN MET30"/>
    <property type="match status" value="1"/>
</dbReference>
<dbReference type="PANTHER" id="PTHR22847">
    <property type="entry name" value="WD40 REPEAT PROTEIN"/>
    <property type="match status" value="1"/>
</dbReference>
<dbReference type="EMBL" id="JAUJFL010000003">
    <property type="protein sequence ID" value="KAK2607783.1"/>
    <property type="molecule type" value="Genomic_DNA"/>
</dbReference>
<dbReference type="InterPro" id="IPR001680">
    <property type="entry name" value="WD40_rpt"/>
</dbReference>
<evidence type="ECO:0000256" key="2">
    <source>
        <dbReference type="ARBA" id="ARBA00022737"/>
    </source>
</evidence>
<dbReference type="AlphaFoldDB" id="A0AAD9SI76"/>
<dbReference type="PROSITE" id="PS50082">
    <property type="entry name" value="WD_REPEATS_2"/>
    <property type="match status" value="2"/>
</dbReference>
<dbReference type="SMART" id="SM00320">
    <property type="entry name" value="WD40"/>
    <property type="match status" value="6"/>
</dbReference>
<dbReference type="GO" id="GO:0043130">
    <property type="term" value="F:ubiquitin binding"/>
    <property type="evidence" value="ECO:0007669"/>
    <property type="project" value="TreeGrafter"/>
</dbReference>
<evidence type="ECO:0000313" key="6">
    <source>
        <dbReference type="Proteomes" id="UP001265746"/>
    </source>
</evidence>
<dbReference type="PROSITE" id="PS00678">
    <property type="entry name" value="WD_REPEATS_1"/>
    <property type="match status" value="1"/>
</dbReference>
<dbReference type="PRINTS" id="PR00320">
    <property type="entry name" value="GPROTEINBRPT"/>
</dbReference>
<dbReference type="GO" id="GO:0000209">
    <property type="term" value="P:protein polyubiquitination"/>
    <property type="evidence" value="ECO:0007669"/>
    <property type="project" value="TreeGrafter"/>
</dbReference>
<keyword evidence="1 3" id="KW-0853">WD repeat</keyword>
<sequence length="398" mass="43338">MNSSDPRHFFESDAQQSQRERREAKSSNRFGKPIVLKSKIAAACVNPLSPSTSIFIAESAGSVRRVDVDDHDSKPVIYRGPSAPITCVAVGGSQDRTVFAGSWDRNVWSWDIETRQPGRKFVGHSDFVKAVTCTKIGGKDVLVSGGADKKIMVWDIDTGSCLHVLQDSVAAMLAVQSLAVDPILSSGDEAVIISAGSDPVVRRWKVRLDGWEQLVDAEPETPNVERRSIKVHETGAYKVLFDHSGDEADLWTASADGSAKCLSRGKAFIAEDSFEHGDHVRAVAVTDQWVITAGRDEDVKIWDRASGKLYCSLQGHYDEVTDLVLLDGGHGQEKRLASVSIDGTVRSWPLDKVGIDTAVQEQQKTAINGAGDDQGKEEPKKLLTAEEEAELAELLDED</sequence>
<feature type="region of interest" description="Disordered" evidence="4">
    <location>
        <begin position="365"/>
        <end position="384"/>
    </location>
</feature>
<dbReference type="InterPro" id="IPR019775">
    <property type="entry name" value="WD40_repeat_CS"/>
</dbReference>
<dbReference type="InterPro" id="IPR015943">
    <property type="entry name" value="WD40/YVTN_repeat-like_dom_sf"/>
</dbReference>
<dbReference type="SUPFAM" id="SSF50978">
    <property type="entry name" value="WD40 repeat-like"/>
    <property type="match status" value="1"/>
</dbReference>
<dbReference type="InterPro" id="IPR036322">
    <property type="entry name" value="WD40_repeat_dom_sf"/>
</dbReference>
<feature type="region of interest" description="Disordered" evidence="4">
    <location>
        <begin position="1"/>
        <end position="28"/>
    </location>
</feature>
<comment type="caution">
    <text evidence="5">The sequence shown here is derived from an EMBL/GenBank/DDBJ whole genome shotgun (WGS) entry which is preliminary data.</text>
</comment>
<feature type="compositionally biased region" description="Basic and acidic residues" evidence="4">
    <location>
        <begin position="1"/>
        <end position="11"/>
    </location>
</feature>
<evidence type="ECO:0000256" key="4">
    <source>
        <dbReference type="SAM" id="MobiDB-lite"/>
    </source>
</evidence>
<feature type="repeat" description="WD" evidence="3">
    <location>
        <begin position="121"/>
        <end position="164"/>
    </location>
</feature>
<proteinExistence type="predicted"/>
<evidence type="ECO:0000256" key="1">
    <source>
        <dbReference type="ARBA" id="ARBA00022574"/>
    </source>
</evidence>
<gene>
    <name evidence="5" type="ORF">N8I77_006434</name>
</gene>
<dbReference type="Gene3D" id="2.130.10.10">
    <property type="entry name" value="YVTN repeat-like/Quinoprotein amine dehydrogenase"/>
    <property type="match status" value="2"/>
</dbReference>
<keyword evidence="2" id="KW-0677">Repeat</keyword>
<reference evidence="5" key="1">
    <citation type="submission" date="2023-06" db="EMBL/GenBank/DDBJ databases">
        <authorList>
            <person name="Noh H."/>
        </authorList>
    </citation>
    <scope>NUCLEOTIDE SEQUENCE</scope>
    <source>
        <strain evidence="5">DUCC20226</strain>
    </source>
</reference>
<feature type="repeat" description="WD" evidence="3">
    <location>
        <begin position="273"/>
        <end position="312"/>
    </location>
</feature>
<protein>
    <submittedName>
        <fullName evidence="5">Uncharacterized protein</fullName>
    </submittedName>
</protein>
<accession>A0AAD9SI76</accession>
<evidence type="ECO:0000256" key="3">
    <source>
        <dbReference type="PROSITE-ProRule" id="PRU00221"/>
    </source>
</evidence>
<evidence type="ECO:0000313" key="5">
    <source>
        <dbReference type="EMBL" id="KAK2607783.1"/>
    </source>
</evidence>
<feature type="compositionally biased region" description="Basic and acidic residues" evidence="4">
    <location>
        <begin position="373"/>
        <end position="384"/>
    </location>
</feature>
<dbReference type="GO" id="GO:0043224">
    <property type="term" value="C:nuclear SCF ubiquitin ligase complex"/>
    <property type="evidence" value="ECO:0007669"/>
    <property type="project" value="TreeGrafter"/>
</dbReference>
<name>A0AAD9SI76_PHOAM</name>
<organism evidence="5 6">
    <name type="scientific">Phomopsis amygdali</name>
    <name type="common">Fusicoccum amygdali</name>
    <dbReference type="NCBI Taxonomy" id="1214568"/>
    <lineage>
        <taxon>Eukaryota</taxon>
        <taxon>Fungi</taxon>
        <taxon>Dikarya</taxon>
        <taxon>Ascomycota</taxon>
        <taxon>Pezizomycotina</taxon>
        <taxon>Sordariomycetes</taxon>
        <taxon>Sordariomycetidae</taxon>
        <taxon>Diaporthales</taxon>
        <taxon>Diaporthaceae</taxon>
        <taxon>Diaporthe</taxon>
    </lineage>
</organism>